<dbReference type="EMBL" id="JBANMG010000006">
    <property type="protein sequence ID" value="KAK6951676.1"/>
    <property type="molecule type" value="Genomic_DNA"/>
</dbReference>
<reference evidence="2 3" key="1">
    <citation type="journal article" date="2024" name="Front Chem Biol">
        <title>Unveiling the potential of Daldinia eschscholtzii MFLUCC 19-0629 through bioactivity and bioinformatics studies for enhanced sustainable agriculture production.</title>
        <authorList>
            <person name="Brooks S."/>
            <person name="Weaver J.A."/>
            <person name="Klomchit A."/>
            <person name="Alharthi S.A."/>
            <person name="Onlamun T."/>
            <person name="Nurani R."/>
            <person name="Vong T.K."/>
            <person name="Alberti F."/>
            <person name="Greco C."/>
        </authorList>
    </citation>
    <scope>NUCLEOTIDE SEQUENCE [LARGE SCALE GENOMIC DNA]</scope>
    <source>
        <strain evidence="2">MFLUCC 19-0629</strain>
    </source>
</reference>
<name>A0AAX6MGU7_9PEZI</name>
<feature type="compositionally biased region" description="Basic and acidic residues" evidence="1">
    <location>
        <begin position="1"/>
        <end position="10"/>
    </location>
</feature>
<dbReference type="AlphaFoldDB" id="A0AAX6MGU7"/>
<evidence type="ECO:0000313" key="2">
    <source>
        <dbReference type="EMBL" id="KAK6951676.1"/>
    </source>
</evidence>
<feature type="compositionally biased region" description="Low complexity" evidence="1">
    <location>
        <begin position="49"/>
        <end position="60"/>
    </location>
</feature>
<protein>
    <submittedName>
        <fullName evidence="2">Uncharacterized protein</fullName>
    </submittedName>
</protein>
<evidence type="ECO:0000313" key="3">
    <source>
        <dbReference type="Proteomes" id="UP001369815"/>
    </source>
</evidence>
<keyword evidence="3" id="KW-1185">Reference proteome</keyword>
<gene>
    <name evidence="2" type="ORF">Daesc_006199</name>
</gene>
<dbReference type="Proteomes" id="UP001369815">
    <property type="component" value="Unassembled WGS sequence"/>
</dbReference>
<feature type="region of interest" description="Disordered" evidence="1">
    <location>
        <begin position="1"/>
        <end position="72"/>
    </location>
</feature>
<proteinExistence type="predicted"/>
<accession>A0AAX6MGU7</accession>
<comment type="caution">
    <text evidence="2">The sequence shown here is derived from an EMBL/GenBank/DDBJ whole genome shotgun (WGS) entry which is preliminary data.</text>
</comment>
<sequence length="111" mass="12211">MSNKSHEPKVFVKKAWGPSEDDANATSDNKEVDGSNEVQIPDNMDLDGNSSATTANNLAAPDDNIDLDDGVPYNDEFLDDGLVPPRLHPNLQQFLNSAATKLDRVARTFYY</sequence>
<evidence type="ECO:0000256" key="1">
    <source>
        <dbReference type="SAM" id="MobiDB-lite"/>
    </source>
</evidence>
<organism evidence="2 3">
    <name type="scientific">Daldinia eschscholtzii</name>
    <dbReference type="NCBI Taxonomy" id="292717"/>
    <lineage>
        <taxon>Eukaryota</taxon>
        <taxon>Fungi</taxon>
        <taxon>Dikarya</taxon>
        <taxon>Ascomycota</taxon>
        <taxon>Pezizomycotina</taxon>
        <taxon>Sordariomycetes</taxon>
        <taxon>Xylariomycetidae</taxon>
        <taxon>Xylariales</taxon>
        <taxon>Hypoxylaceae</taxon>
        <taxon>Daldinia</taxon>
    </lineage>
</organism>